<name>A0A7Y8H0T7_9BURK</name>
<reference evidence="2 3" key="1">
    <citation type="submission" date="2019-09" db="EMBL/GenBank/DDBJ databases">
        <title>Hydrogenophaga aromatica sp. nov., isolated from a para-xylene-degrading enrichment culture.</title>
        <authorList>
            <person name="Tancsics A."/>
            <person name="Banerjee S."/>
        </authorList>
    </citation>
    <scope>NUCLEOTIDE SEQUENCE [LARGE SCALE GENOMIC DNA]</scope>
    <source>
        <strain evidence="2 3">D2P1</strain>
    </source>
</reference>
<sequence length="64" mass="6542">MKAALAFAVLATPMLVNAAALRVTVTHGPSGPATLCLAVFDSADAFANHRAVWSQKVEMDGGTA</sequence>
<dbReference type="AlphaFoldDB" id="A0A7Y8H0T7"/>
<gene>
    <name evidence="2" type="ORF">F3K02_24610</name>
</gene>
<evidence type="ECO:0000256" key="1">
    <source>
        <dbReference type="SAM" id="SignalP"/>
    </source>
</evidence>
<dbReference type="Proteomes" id="UP000545507">
    <property type="component" value="Unassembled WGS sequence"/>
</dbReference>
<protein>
    <submittedName>
        <fullName evidence="2">Uncharacterized protein</fullName>
    </submittedName>
</protein>
<keyword evidence="3" id="KW-1185">Reference proteome</keyword>
<evidence type="ECO:0000313" key="3">
    <source>
        <dbReference type="Proteomes" id="UP000545507"/>
    </source>
</evidence>
<dbReference type="EMBL" id="VYGV01000027">
    <property type="protein sequence ID" value="NWF48412.1"/>
    <property type="molecule type" value="Genomic_DNA"/>
</dbReference>
<feature type="chain" id="PRO_5030897880" evidence="1">
    <location>
        <begin position="19"/>
        <end position="64"/>
    </location>
</feature>
<feature type="signal peptide" evidence="1">
    <location>
        <begin position="1"/>
        <end position="18"/>
    </location>
</feature>
<evidence type="ECO:0000313" key="2">
    <source>
        <dbReference type="EMBL" id="NWF48412.1"/>
    </source>
</evidence>
<organism evidence="2 3">
    <name type="scientific">Hydrogenophaga aromaticivorans</name>
    <dbReference type="NCBI Taxonomy" id="2610898"/>
    <lineage>
        <taxon>Bacteria</taxon>
        <taxon>Pseudomonadati</taxon>
        <taxon>Pseudomonadota</taxon>
        <taxon>Betaproteobacteria</taxon>
        <taxon>Burkholderiales</taxon>
        <taxon>Comamonadaceae</taxon>
        <taxon>Hydrogenophaga</taxon>
    </lineage>
</organism>
<comment type="caution">
    <text evidence="2">The sequence shown here is derived from an EMBL/GenBank/DDBJ whole genome shotgun (WGS) entry which is preliminary data.</text>
</comment>
<proteinExistence type="predicted"/>
<dbReference type="RefSeq" id="WP_177139049.1">
    <property type="nucleotide sequence ID" value="NZ_VYGV01000027.1"/>
</dbReference>
<accession>A0A7Y8H0T7</accession>
<keyword evidence="1" id="KW-0732">Signal</keyword>